<dbReference type="CDD" id="cd00754">
    <property type="entry name" value="Ubl_MoaD"/>
    <property type="match status" value="1"/>
</dbReference>
<protein>
    <submittedName>
        <fullName evidence="1">MoaD/ThiS family protein</fullName>
    </submittedName>
</protein>
<dbReference type="KEGG" id="pej:FYC62_15475"/>
<reference evidence="1 2" key="1">
    <citation type="submission" date="2019-08" db="EMBL/GenBank/DDBJ databases">
        <title>Pedobacter sp. nov., isolated from Han river, South Korea.</title>
        <authorList>
            <person name="Lee D.-H."/>
            <person name="Kim Y.-S."/>
            <person name="Hwang E.-M."/>
            <person name="Le Tran T.C."/>
            <person name="Cha C.-J."/>
        </authorList>
    </citation>
    <scope>NUCLEOTIDE SEQUENCE [LARGE SCALE GENOMIC DNA]</scope>
    <source>
        <strain evidence="1 2">CJ43</strain>
    </source>
</reference>
<evidence type="ECO:0000313" key="2">
    <source>
        <dbReference type="Proteomes" id="UP000323653"/>
    </source>
</evidence>
<proteinExistence type="predicted"/>
<evidence type="ECO:0000313" key="1">
    <source>
        <dbReference type="EMBL" id="QEK52916.1"/>
    </source>
</evidence>
<dbReference type="SUPFAM" id="SSF54285">
    <property type="entry name" value="MoaD/ThiS"/>
    <property type="match status" value="1"/>
</dbReference>
<dbReference type="AlphaFoldDB" id="A0A5C0VK67"/>
<name>A0A5C0VK67_9SPHI</name>
<dbReference type="Pfam" id="PF02597">
    <property type="entry name" value="ThiS"/>
    <property type="match status" value="1"/>
</dbReference>
<dbReference type="InterPro" id="IPR012675">
    <property type="entry name" value="Beta-grasp_dom_sf"/>
</dbReference>
<sequence length="77" mass="8635">MKIKVFAALKDYFDKDFLLEEDLKTIADVKAHLAQQQPKASALLNLCRFAVHDEFVDLSHLIHKNDEISVIPPSSGG</sequence>
<dbReference type="InterPro" id="IPR003749">
    <property type="entry name" value="ThiS/MoaD-like"/>
</dbReference>
<dbReference type="RefSeq" id="WP_039452690.1">
    <property type="nucleotide sequence ID" value="NZ_CP043329.1"/>
</dbReference>
<dbReference type="Gene3D" id="3.10.20.30">
    <property type="match status" value="1"/>
</dbReference>
<keyword evidence="2" id="KW-1185">Reference proteome</keyword>
<dbReference type="Proteomes" id="UP000323653">
    <property type="component" value="Chromosome"/>
</dbReference>
<dbReference type="InterPro" id="IPR016155">
    <property type="entry name" value="Mopterin_synth/thiamin_S_b"/>
</dbReference>
<dbReference type="EMBL" id="CP043329">
    <property type="protein sequence ID" value="QEK52916.1"/>
    <property type="molecule type" value="Genomic_DNA"/>
</dbReference>
<gene>
    <name evidence="1" type="ORF">FYC62_15475</name>
</gene>
<accession>A0A5C0VK67</accession>
<organism evidence="1 2">
    <name type="scientific">Pedobacter aquae</name>
    <dbReference type="NCBI Taxonomy" id="2605747"/>
    <lineage>
        <taxon>Bacteria</taxon>
        <taxon>Pseudomonadati</taxon>
        <taxon>Bacteroidota</taxon>
        <taxon>Sphingobacteriia</taxon>
        <taxon>Sphingobacteriales</taxon>
        <taxon>Sphingobacteriaceae</taxon>
        <taxon>Pedobacter</taxon>
    </lineage>
</organism>